<feature type="domain" description="HTH lacI-type" evidence="4">
    <location>
        <begin position="11"/>
        <end position="65"/>
    </location>
</feature>
<dbReference type="PROSITE" id="PS00356">
    <property type="entry name" value="HTH_LACI_1"/>
    <property type="match status" value="1"/>
</dbReference>
<keyword evidence="2" id="KW-0238">DNA-binding</keyword>
<dbReference type="InterPro" id="IPR000843">
    <property type="entry name" value="HTH_LacI"/>
</dbReference>
<dbReference type="PROSITE" id="PS50932">
    <property type="entry name" value="HTH_LACI_2"/>
    <property type="match status" value="1"/>
</dbReference>
<dbReference type="Gene3D" id="3.40.50.2300">
    <property type="match status" value="2"/>
</dbReference>
<dbReference type="InterPro" id="IPR046335">
    <property type="entry name" value="LacI/GalR-like_sensor"/>
</dbReference>
<dbReference type="Pfam" id="PF13377">
    <property type="entry name" value="Peripla_BP_3"/>
    <property type="match status" value="1"/>
</dbReference>
<evidence type="ECO:0000259" key="4">
    <source>
        <dbReference type="PROSITE" id="PS50932"/>
    </source>
</evidence>
<proteinExistence type="predicted"/>
<keyword evidence="6" id="KW-1185">Reference proteome</keyword>
<sequence>MTVRPDQSRTPVMADVAALAGVSHQTVSRVVNGLPHVGEATRQRVLAAIEELDYRPNTAARTLVTRRSSIIGIISTETGLYGPNSIHRTVEEAAREAGYFAGSVGLKTITADGLAAAVDHLRRQSVEGIVMIAAQHEALDLVRRSDPGVPLVVVEGDLSRATFAVGVDQHRGAVIATQHLVDLGRRRIAHVSGPHGWTEAEARAQGWSDTVATAGLQPGPLLEGDWTAERGYALGLELAVLRDVDAVFVANDQMAIGVLRALQESGLSVPDDVSVVGFDDSPEAGYLIPPLTTVHQDFPEVGRRAIAVLHAAIVGGTEDVDRLVEPTLVVRASTTPRAPRDRPSGGAR</sequence>
<dbReference type="InterPro" id="IPR028082">
    <property type="entry name" value="Peripla_BP_I"/>
</dbReference>
<dbReference type="RefSeq" id="WP_067860452.1">
    <property type="nucleotide sequence ID" value="NZ_CP011502.1"/>
</dbReference>
<dbReference type="GO" id="GO:0000976">
    <property type="term" value="F:transcription cis-regulatory region binding"/>
    <property type="evidence" value="ECO:0007669"/>
    <property type="project" value="TreeGrafter"/>
</dbReference>
<keyword evidence="1" id="KW-0805">Transcription regulation</keyword>
<evidence type="ECO:0000256" key="3">
    <source>
        <dbReference type="ARBA" id="ARBA00023163"/>
    </source>
</evidence>
<evidence type="ECO:0000256" key="1">
    <source>
        <dbReference type="ARBA" id="ARBA00023015"/>
    </source>
</evidence>
<dbReference type="GO" id="GO:0003700">
    <property type="term" value="F:DNA-binding transcription factor activity"/>
    <property type="evidence" value="ECO:0007669"/>
    <property type="project" value="TreeGrafter"/>
</dbReference>
<dbReference type="Pfam" id="PF00356">
    <property type="entry name" value="LacI"/>
    <property type="match status" value="1"/>
</dbReference>
<name>A0A0U4CTJ2_9ACTN</name>
<dbReference type="SUPFAM" id="SSF53822">
    <property type="entry name" value="Periplasmic binding protein-like I"/>
    <property type="match status" value="1"/>
</dbReference>
<organism evidence="5 6">
    <name type="scientific">Aeromicrobium erythreum</name>
    <dbReference type="NCBI Taxonomy" id="2041"/>
    <lineage>
        <taxon>Bacteria</taxon>
        <taxon>Bacillati</taxon>
        <taxon>Actinomycetota</taxon>
        <taxon>Actinomycetes</taxon>
        <taxon>Propionibacteriales</taxon>
        <taxon>Nocardioidaceae</taxon>
        <taxon>Aeromicrobium</taxon>
    </lineage>
</organism>
<dbReference type="STRING" id="2041.AERYTH_15290"/>
<evidence type="ECO:0000256" key="2">
    <source>
        <dbReference type="ARBA" id="ARBA00023125"/>
    </source>
</evidence>
<evidence type="ECO:0000313" key="6">
    <source>
        <dbReference type="Proteomes" id="UP000067689"/>
    </source>
</evidence>
<dbReference type="InterPro" id="IPR010982">
    <property type="entry name" value="Lambda_DNA-bd_dom_sf"/>
</dbReference>
<dbReference type="Gene3D" id="1.10.260.40">
    <property type="entry name" value="lambda repressor-like DNA-binding domains"/>
    <property type="match status" value="1"/>
</dbReference>
<reference evidence="5 6" key="1">
    <citation type="journal article" date="1991" name="Int. J. Syst. Bacteriol.">
        <title>Description of the erythromycin-producing bacterium Arthrobacter sp. strain NRRL B-3381 as Aeromicrobium erythreum gen. nov., sp. nov.</title>
        <authorList>
            <person name="Miller E.S."/>
            <person name="Woese C.R."/>
            <person name="Brenner S."/>
        </authorList>
    </citation>
    <scope>NUCLEOTIDE SEQUENCE [LARGE SCALE GENOMIC DNA]</scope>
    <source>
        <strain evidence="5 6">AR18</strain>
    </source>
</reference>
<gene>
    <name evidence="5" type="ORF">AERYTH_15290</name>
</gene>
<dbReference type="EMBL" id="CP011502">
    <property type="protein sequence ID" value="ALX05964.1"/>
    <property type="molecule type" value="Genomic_DNA"/>
</dbReference>
<dbReference type="PATRIC" id="fig|2041.4.peg.3194"/>
<dbReference type="Proteomes" id="UP000067689">
    <property type="component" value="Chromosome"/>
</dbReference>
<evidence type="ECO:0000313" key="5">
    <source>
        <dbReference type="EMBL" id="ALX05964.1"/>
    </source>
</evidence>
<dbReference type="KEGG" id="aer:AERYTH_15290"/>
<dbReference type="CDD" id="cd01392">
    <property type="entry name" value="HTH_LacI"/>
    <property type="match status" value="1"/>
</dbReference>
<dbReference type="PANTHER" id="PTHR30146">
    <property type="entry name" value="LACI-RELATED TRANSCRIPTIONAL REPRESSOR"/>
    <property type="match status" value="1"/>
</dbReference>
<accession>A0A0U4CTJ2</accession>
<dbReference type="PANTHER" id="PTHR30146:SF109">
    <property type="entry name" value="HTH-TYPE TRANSCRIPTIONAL REGULATOR GALS"/>
    <property type="match status" value="1"/>
</dbReference>
<dbReference type="SUPFAM" id="SSF47413">
    <property type="entry name" value="lambda repressor-like DNA-binding domains"/>
    <property type="match status" value="1"/>
</dbReference>
<dbReference type="SMART" id="SM00354">
    <property type="entry name" value="HTH_LACI"/>
    <property type="match status" value="1"/>
</dbReference>
<keyword evidence="3" id="KW-0804">Transcription</keyword>
<dbReference type="AlphaFoldDB" id="A0A0U4CTJ2"/>
<protein>
    <submittedName>
        <fullName evidence="5">LacI family transcriptional regulator</fullName>
    </submittedName>
</protein>
<dbReference type="CDD" id="cd01574">
    <property type="entry name" value="PBP1_LacI"/>
    <property type="match status" value="1"/>
</dbReference>